<dbReference type="Pfam" id="PF00239">
    <property type="entry name" value="Resolvase"/>
    <property type="match status" value="1"/>
</dbReference>
<dbReference type="InterPro" id="IPR006120">
    <property type="entry name" value="Resolvase_HTH_dom"/>
</dbReference>
<dbReference type="AlphaFoldDB" id="A0A1L9NZ10"/>
<feature type="domain" description="Resolvase/invertase-type recombinase catalytic" evidence="2">
    <location>
        <begin position="2"/>
        <end position="136"/>
    </location>
</feature>
<evidence type="ECO:0000313" key="4">
    <source>
        <dbReference type="Proteomes" id="UP000184514"/>
    </source>
</evidence>
<dbReference type="EMBL" id="MLCB01000091">
    <property type="protein sequence ID" value="OJI94518.1"/>
    <property type="molecule type" value="Genomic_DNA"/>
</dbReference>
<evidence type="ECO:0000256" key="1">
    <source>
        <dbReference type="ARBA" id="ARBA00009913"/>
    </source>
</evidence>
<comment type="similarity">
    <text evidence="1">Belongs to the site-specific recombinase resolvase family.</text>
</comment>
<dbReference type="GO" id="GO:0000150">
    <property type="term" value="F:DNA strand exchange activity"/>
    <property type="evidence" value="ECO:0007669"/>
    <property type="project" value="InterPro"/>
</dbReference>
<dbReference type="InterPro" id="IPR009057">
    <property type="entry name" value="Homeodomain-like_sf"/>
</dbReference>
<accession>A0A1L9NZ10</accession>
<dbReference type="InterPro" id="IPR006119">
    <property type="entry name" value="Resolv_N"/>
</dbReference>
<dbReference type="SMART" id="SM00857">
    <property type="entry name" value="Resolvase"/>
    <property type="match status" value="1"/>
</dbReference>
<protein>
    <submittedName>
        <fullName evidence="3">Transposon gamma-delta resolvase</fullName>
    </submittedName>
</protein>
<comment type="caution">
    <text evidence="3">The sequence shown here is derived from an EMBL/GenBank/DDBJ whole genome shotgun (WGS) entry which is preliminary data.</text>
</comment>
<organism evidence="3 4">
    <name type="scientific">Planktotalea frisia</name>
    <dbReference type="NCBI Taxonomy" id="696762"/>
    <lineage>
        <taxon>Bacteria</taxon>
        <taxon>Pseudomonadati</taxon>
        <taxon>Pseudomonadota</taxon>
        <taxon>Alphaproteobacteria</taxon>
        <taxon>Rhodobacterales</taxon>
        <taxon>Paracoccaceae</taxon>
        <taxon>Planktotalea</taxon>
    </lineage>
</organism>
<dbReference type="Proteomes" id="UP000184514">
    <property type="component" value="Unassembled WGS sequence"/>
</dbReference>
<dbReference type="PROSITE" id="PS51736">
    <property type="entry name" value="RECOMBINASES_3"/>
    <property type="match status" value="1"/>
</dbReference>
<dbReference type="OrthoDB" id="2290206at2"/>
<dbReference type="PANTHER" id="PTHR30461:SF26">
    <property type="entry name" value="RESOLVASE HOMOLOG YNEB"/>
    <property type="match status" value="1"/>
</dbReference>
<dbReference type="InterPro" id="IPR036162">
    <property type="entry name" value="Resolvase-like_N_sf"/>
</dbReference>
<dbReference type="PANTHER" id="PTHR30461">
    <property type="entry name" value="DNA-INVERTASE FROM LAMBDOID PROPHAGE"/>
    <property type="match status" value="1"/>
</dbReference>
<dbReference type="CDD" id="cd03768">
    <property type="entry name" value="SR_ResInv"/>
    <property type="match status" value="1"/>
</dbReference>
<dbReference type="GO" id="GO:0003677">
    <property type="term" value="F:DNA binding"/>
    <property type="evidence" value="ECO:0007669"/>
    <property type="project" value="InterPro"/>
</dbReference>
<gene>
    <name evidence="3" type="primary">tnpR</name>
    <name evidence="3" type="ORF">PFRI_10670</name>
</gene>
<evidence type="ECO:0000259" key="2">
    <source>
        <dbReference type="PROSITE" id="PS51736"/>
    </source>
</evidence>
<proteinExistence type="inferred from homology"/>
<dbReference type="RefSeq" id="WP_072629703.1">
    <property type="nucleotide sequence ID" value="NZ_MLCB01000091.1"/>
</dbReference>
<dbReference type="Gene3D" id="3.40.50.1390">
    <property type="entry name" value="Resolvase, N-terminal catalytic domain"/>
    <property type="match status" value="1"/>
</dbReference>
<keyword evidence="4" id="KW-1185">Reference proteome</keyword>
<evidence type="ECO:0000313" key="3">
    <source>
        <dbReference type="EMBL" id="OJI94518.1"/>
    </source>
</evidence>
<dbReference type="Gene3D" id="1.10.10.60">
    <property type="entry name" value="Homeodomain-like"/>
    <property type="match status" value="1"/>
</dbReference>
<dbReference type="InterPro" id="IPR050639">
    <property type="entry name" value="SSR_resolvase"/>
</dbReference>
<name>A0A1L9NZ10_9RHOB</name>
<reference evidence="3 4" key="1">
    <citation type="submission" date="2016-10" db="EMBL/GenBank/DDBJ databases">
        <title>Genome sequence of Planktotalea frisia SH6-1.</title>
        <authorList>
            <person name="Poehlein A."/>
            <person name="Bakenhus I."/>
            <person name="Voget S."/>
            <person name="Brinkhoff T."/>
            <person name="Simon M."/>
        </authorList>
    </citation>
    <scope>NUCLEOTIDE SEQUENCE [LARGE SCALE GENOMIC DNA]</scope>
    <source>
        <strain evidence="3 4">SH6-1</strain>
    </source>
</reference>
<sequence length="180" mass="19499">MSKYGYARCSSLSQSTDIQEAALKAAGCKVVRSEKKSGSTTEGRTELSNMIGFMREGDVLCVHKLDRLGRNTRDVLNLVHELDERGCSLQVLEPAIDTGGPMGKVMLTVLGMVSEMELGFIKERQRAGIEKAKAEGKYKGRPTSLDHDKIKAMSAEGMGATAIARELGCTRGAIYKVLKA</sequence>
<dbReference type="SUPFAM" id="SSF46689">
    <property type="entry name" value="Homeodomain-like"/>
    <property type="match status" value="1"/>
</dbReference>
<dbReference type="STRING" id="696762.PFRI_10670"/>
<dbReference type="SUPFAM" id="SSF53041">
    <property type="entry name" value="Resolvase-like"/>
    <property type="match status" value="1"/>
</dbReference>
<dbReference type="Pfam" id="PF02796">
    <property type="entry name" value="HTH_7"/>
    <property type="match status" value="1"/>
</dbReference>